<reference evidence="1" key="1">
    <citation type="submission" date="2022-11" db="EMBL/GenBank/DDBJ databases">
        <authorList>
            <person name="Petersen C."/>
        </authorList>
    </citation>
    <scope>NUCLEOTIDE SEQUENCE</scope>
    <source>
        <strain evidence="1">IBT 30761</strain>
    </source>
</reference>
<name>A0A9W9KFP4_9EURO</name>
<dbReference type="OrthoDB" id="5230873at2759"/>
<proteinExistence type="predicted"/>
<accession>A0A9W9KFP4</accession>
<evidence type="ECO:0000313" key="1">
    <source>
        <dbReference type="EMBL" id="KAJ5103963.1"/>
    </source>
</evidence>
<gene>
    <name evidence="1" type="ORF">N7532_004492</name>
</gene>
<dbReference type="GeneID" id="81355965"/>
<dbReference type="RefSeq" id="XP_056477343.1">
    <property type="nucleotide sequence ID" value="XM_056616986.1"/>
</dbReference>
<dbReference type="EMBL" id="JAPQKI010000004">
    <property type="protein sequence ID" value="KAJ5103963.1"/>
    <property type="molecule type" value="Genomic_DNA"/>
</dbReference>
<protein>
    <submittedName>
        <fullName evidence="1">Uncharacterized protein</fullName>
    </submittedName>
</protein>
<evidence type="ECO:0000313" key="2">
    <source>
        <dbReference type="Proteomes" id="UP001149074"/>
    </source>
</evidence>
<dbReference type="AlphaFoldDB" id="A0A9W9KFP4"/>
<reference evidence="1" key="2">
    <citation type="journal article" date="2023" name="IMA Fungus">
        <title>Comparative genomic study of the Penicillium genus elucidates a diverse pangenome and 15 lateral gene transfer events.</title>
        <authorList>
            <person name="Petersen C."/>
            <person name="Sorensen T."/>
            <person name="Nielsen M.R."/>
            <person name="Sondergaard T.E."/>
            <person name="Sorensen J.L."/>
            <person name="Fitzpatrick D.A."/>
            <person name="Frisvad J.C."/>
            <person name="Nielsen K.L."/>
        </authorList>
    </citation>
    <scope>NUCLEOTIDE SEQUENCE</scope>
    <source>
        <strain evidence="1">IBT 30761</strain>
    </source>
</reference>
<comment type="caution">
    <text evidence="1">The sequence shown here is derived from an EMBL/GenBank/DDBJ whole genome shotgun (WGS) entry which is preliminary data.</text>
</comment>
<organism evidence="1 2">
    <name type="scientific">Penicillium argentinense</name>
    <dbReference type="NCBI Taxonomy" id="1131581"/>
    <lineage>
        <taxon>Eukaryota</taxon>
        <taxon>Fungi</taxon>
        <taxon>Dikarya</taxon>
        <taxon>Ascomycota</taxon>
        <taxon>Pezizomycotina</taxon>
        <taxon>Eurotiomycetes</taxon>
        <taxon>Eurotiomycetidae</taxon>
        <taxon>Eurotiales</taxon>
        <taxon>Aspergillaceae</taxon>
        <taxon>Penicillium</taxon>
    </lineage>
</organism>
<sequence length="158" mass="17165">MQFNIYAFGESISGLQVYYADGVASIGDPSQSNATDVLPVYFTASSTSSDQYTWTAHSASEVQSAAVSDKVLYLANDGSDKVGFVSSSERSATDSKLTNVWWLYGRYVMTKIDGATFYAEPTSNGWYKLTWSTADQSGTNKKLVTLRTIEPSTNSVLA</sequence>
<dbReference type="Proteomes" id="UP001149074">
    <property type="component" value="Unassembled WGS sequence"/>
</dbReference>
<keyword evidence="2" id="KW-1185">Reference proteome</keyword>